<dbReference type="PANTHER" id="PTHR46112">
    <property type="entry name" value="AMINOPEPTIDASE"/>
    <property type="match status" value="1"/>
</dbReference>
<name>A0A523UMJ1_UNCT6</name>
<keyword evidence="3" id="KW-0031">Aminopeptidase</keyword>
<evidence type="ECO:0000259" key="1">
    <source>
        <dbReference type="Pfam" id="PF00557"/>
    </source>
</evidence>
<sequence length="384" mass="42276">MHRIEKLQKTLADHSLVAAFLLYHRDVYYYAGTARPASLVVTPDDAVLFVRRGVDWLGDEPKLSDVREGGLGSILDWLKAKGIQTGNAGIEMDIVPADMYVKLKMLLPGLEFVDVSTFIIEQRLIKDKDEIKSIRGACRMVEQSHKHLPDILKEGITELELSAELESVARRHGHETFAVLRKRLETEMGYALILSGESTRAIGGYGQVVTGKGLSPAFPYGPSLRKVKRGDVVVFDIAGLSQGYHSDLARTYCLGKASDEMLEAHAALVAIQSAMLDAAKPGVPANQIYKTAIKKAEAMGWADYFQGHGKEKGTFVGHGLGLEIDEPPLLSPKDGTVIEENMTFTTELFIVHPEFGEVKLEDTLLMTKDGPELLTTLERTITEI</sequence>
<dbReference type="SUPFAM" id="SSF55920">
    <property type="entry name" value="Creatinase/aminopeptidase"/>
    <property type="match status" value="1"/>
</dbReference>
<dbReference type="Proteomes" id="UP000315525">
    <property type="component" value="Unassembled WGS sequence"/>
</dbReference>
<dbReference type="Pfam" id="PF00557">
    <property type="entry name" value="Peptidase_M24"/>
    <property type="match status" value="1"/>
</dbReference>
<dbReference type="InterPro" id="IPR050659">
    <property type="entry name" value="Peptidase_M24B"/>
</dbReference>
<dbReference type="PANTHER" id="PTHR46112:SF2">
    <property type="entry name" value="XAA-PRO AMINOPEPTIDASE P-RELATED"/>
    <property type="match status" value="1"/>
</dbReference>
<feature type="domain" description="Creatinase N-terminal" evidence="2">
    <location>
        <begin position="3"/>
        <end position="125"/>
    </location>
</feature>
<comment type="caution">
    <text evidence="3">The sequence shown here is derived from an EMBL/GenBank/DDBJ whole genome shotgun (WGS) entry which is preliminary data.</text>
</comment>
<dbReference type="InterPro" id="IPR029149">
    <property type="entry name" value="Creatin/AminoP/Spt16_N"/>
</dbReference>
<evidence type="ECO:0000313" key="4">
    <source>
        <dbReference type="Proteomes" id="UP000315525"/>
    </source>
</evidence>
<keyword evidence="3" id="KW-0645">Protease</keyword>
<evidence type="ECO:0000259" key="2">
    <source>
        <dbReference type="Pfam" id="PF01321"/>
    </source>
</evidence>
<dbReference type="EMBL" id="SOJN01000148">
    <property type="protein sequence ID" value="TET43750.1"/>
    <property type="molecule type" value="Genomic_DNA"/>
</dbReference>
<keyword evidence="3" id="KW-0378">Hydrolase</keyword>
<dbReference type="Pfam" id="PF01321">
    <property type="entry name" value="Creatinase_N"/>
    <property type="match status" value="1"/>
</dbReference>
<proteinExistence type="predicted"/>
<gene>
    <name evidence="3" type="ORF">E3J62_12420</name>
</gene>
<feature type="domain" description="Peptidase M24" evidence="1">
    <location>
        <begin position="133"/>
        <end position="368"/>
    </location>
</feature>
<protein>
    <submittedName>
        <fullName evidence="3">Aminopeptidase P family protein</fullName>
    </submittedName>
</protein>
<accession>A0A523UMJ1</accession>
<dbReference type="InterPro" id="IPR000994">
    <property type="entry name" value="Pept_M24"/>
</dbReference>
<dbReference type="InterPro" id="IPR000587">
    <property type="entry name" value="Creatinase_N"/>
</dbReference>
<dbReference type="InterPro" id="IPR036005">
    <property type="entry name" value="Creatinase/aminopeptidase-like"/>
</dbReference>
<dbReference type="AlphaFoldDB" id="A0A523UMJ1"/>
<reference evidence="3 4" key="1">
    <citation type="submission" date="2019-03" db="EMBL/GenBank/DDBJ databases">
        <title>Metabolic potential of uncultured bacteria and archaea associated with petroleum seepage in deep-sea sediments.</title>
        <authorList>
            <person name="Dong X."/>
            <person name="Hubert C."/>
        </authorList>
    </citation>
    <scope>NUCLEOTIDE SEQUENCE [LARGE SCALE GENOMIC DNA]</scope>
    <source>
        <strain evidence="3">E44_bin18</strain>
    </source>
</reference>
<organism evidence="3 4">
    <name type="scientific">candidate division TA06 bacterium</name>
    <dbReference type="NCBI Taxonomy" id="2250710"/>
    <lineage>
        <taxon>Bacteria</taxon>
        <taxon>Bacteria division TA06</taxon>
    </lineage>
</organism>
<dbReference type="SUPFAM" id="SSF53092">
    <property type="entry name" value="Creatinase/prolidase N-terminal domain"/>
    <property type="match status" value="1"/>
</dbReference>
<dbReference type="Gene3D" id="3.40.350.10">
    <property type="entry name" value="Creatinase/prolidase N-terminal domain"/>
    <property type="match status" value="1"/>
</dbReference>
<dbReference type="GO" id="GO:0004177">
    <property type="term" value="F:aminopeptidase activity"/>
    <property type="evidence" value="ECO:0007669"/>
    <property type="project" value="UniProtKB-KW"/>
</dbReference>
<evidence type="ECO:0000313" key="3">
    <source>
        <dbReference type="EMBL" id="TET43750.1"/>
    </source>
</evidence>
<dbReference type="Gene3D" id="3.90.230.10">
    <property type="entry name" value="Creatinase/methionine aminopeptidase superfamily"/>
    <property type="match status" value="1"/>
</dbReference>